<dbReference type="GO" id="GO:0003700">
    <property type="term" value="F:DNA-binding transcription factor activity"/>
    <property type="evidence" value="ECO:0007669"/>
    <property type="project" value="TreeGrafter"/>
</dbReference>
<dbReference type="RefSeq" id="WP_328856738.1">
    <property type="nucleotide sequence ID" value="NZ_CP108021.1"/>
</dbReference>
<dbReference type="PANTHER" id="PTHR30055">
    <property type="entry name" value="HTH-TYPE TRANSCRIPTIONAL REGULATOR RUTR"/>
    <property type="match status" value="1"/>
</dbReference>
<dbReference type="AlphaFoldDB" id="A0AAU4JZG0"/>
<dbReference type="PROSITE" id="PS50977">
    <property type="entry name" value="HTH_TETR_2"/>
    <property type="match status" value="1"/>
</dbReference>
<sequence length="206" mass="22261">MTVTPTPRRRLSPDARKEQLERAAIDLIGRDGLPATTAEAIAEEAGVSKGLLWRYYENLDALLVAGARRAFVALEKAVSVDVDLDAPAATLFTTAIHRAAGLPTTHPAELRTVRQVGAAFATADGDPAERAAEYAALHRRQAELLRRCQERGDIRPDLDVALLAVTYQGMVDTMLDHLDADPTLDPDTYADHVTEVFLGGVRAPLA</sequence>
<keyword evidence="2 4" id="KW-0238">DNA-binding</keyword>
<keyword evidence="7" id="KW-1185">Reference proteome</keyword>
<evidence type="ECO:0000259" key="5">
    <source>
        <dbReference type="PROSITE" id="PS50977"/>
    </source>
</evidence>
<evidence type="ECO:0000256" key="4">
    <source>
        <dbReference type="PROSITE-ProRule" id="PRU00335"/>
    </source>
</evidence>
<dbReference type="Gene3D" id="1.10.357.10">
    <property type="entry name" value="Tetracycline Repressor, domain 2"/>
    <property type="match status" value="1"/>
</dbReference>
<gene>
    <name evidence="6" type="ORF">OG579_15955</name>
</gene>
<dbReference type="SUPFAM" id="SSF46689">
    <property type="entry name" value="Homeodomain-like"/>
    <property type="match status" value="1"/>
</dbReference>
<dbReference type="InterPro" id="IPR050109">
    <property type="entry name" value="HTH-type_TetR-like_transc_reg"/>
</dbReference>
<name>A0AAU4JZG0_9NOCA</name>
<dbReference type="PANTHER" id="PTHR30055:SF234">
    <property type="entry name" value="HTH-TYPE TRANSCRIPTIONAL REGULATOR BETI"/>
    <property type="match status" value="1"/>
</dbReference>
<dbReference type="Gene3D" id="1.10.10.60">
    <property type="entry name" value="Homeodomain-like"/>
    <property type="match status" value="1"/>
</dbReference>
<dbReference type="Pfam" id="PF00440">
    <property type="entry name" value="TetR_N"/>
    <property type="match status" value="1"/>
</dbReference>
<evidence type="ECO:0000256" key="2">
    <source>
        <dbReference type="ARBA" id="ARBA00023125"/>
    </source>
</evidence>
<dbReference type="InterPro" id="IPR001647">
    <property type="entry name" value="HTH_TetR"/>
</dbReference>
<feature type="domain" description="HTH tetR-type" evidence="5">
    <location>
        <begin position="14"/>
        <end position="74"/>
    </location>
</feature>
<organism evidence="6 7">
    <name type="scientific">Williamsia herbipolensis</name>
    <dbReference type="NCBI Taxonomy" id="1603258"/>
    <lineage>
        <taxon>Bacteria</taxon>
        <taxon>Bacillati</taxon>
        <taxon>Actinomycetota</taxon>
        <taxon>Actinomycetes</taxon>
        <taxon>Mycobacteriales</taxon>
        <taxon>Nocardiaceae</taxon>
        <taxon>Williamsia</taxon>
    </lineage>
</organism>
<evidence type="ECO:0000256" key="1">
    <source>
        <dbReference type="ARBA" id="ARBA00023015"/>
    </source>
</evidence>
<accession>A0AAU4JZG0</accession>
<keyword evidence="1" id="KW-0805">Transcription regulation</keyword>
<dbReference type="InterPro" id="IPR009057">
    <property type="entry name" value="Homeodomain-like_sf"/>
</dbReference>
<protein>
    <submittedName>
        <fullName evidence="6">TetR/AcrR family transcriptional regulator</fullName>
    </submittedName>
</protein>
<dbReference type="PRINTS" id="PR00455">
    <property type="entry name" value="HTHTETR"/>
</dbReference>
<evidence type="ECO:0000313" key="7">
    <source>
        <dbReference type="Proteomes" id="UP001432128"/>
    </source>
</evidence>
<evidence type="ECO:0000313" key="6">
    <source>
        <dbReference type="EMBL" id="WUM19194.1"/>
    </source>
</evidence>
<dbReference type="InterPro" id="IPR036271">
    <property type="entry name" value="Tet_transcr_reg_TetR-rel_C_sf"/>
</dbReference>
<keyword evidence="3" id="KW-0804">Transcription</keyword>
<dbReference type="KEGG" id="whr:OG579_15955"/>
<feature type="DNA-binding region" description="H-T-H motif" evidence="4">
    <location>
        <begin position="37"/>
        <end position="56"/>
    </location>
</feature>
<reference evidence="6 7" key="1">
    <citation type="submission" date="2022-10" db="EMBL/GenBank/DDBJ databases">
        <title>The complete genomes of actinobacterial strains from the NBC collection.</title>
        <authorList>
            <person name="Joergensen T.S."/>
            <person name="Alvarez Arevalo M."/>
            <person name="Sterndorff E.B."/>
            <person name="Faurdal D."/>
            <person name="Vuksanovic O."/>
            <person name="Mourched A.-S."/>
            <person name="Charusanti P."/>
            <person name="Shaw S."/>
            <person name="Blin K."/>
            <person name="Weber T."/>
        </authorList>
    </citation>
    <scope>NUCLEOTIDE SEQUENCE [LARGE SCALE GENOMIC DNA]</scope>
    <source>
        <strain evidence="6 7">NBC_00319</strain>
    </source>
</reference>
<proteinExistence type="predicted"/>
<dbReference type="GO" id="GO:0000976">
    <property type="term" value="F:transcription cis-regulatory region binding"/>
    <property type="evidence" value="ECO:0007669"/>
    <property type="project" value="TreeGrafter"/>
</dbReference>
<dbReference type="Proteomes" id="UP001432128">
    <property type="component" value="Chromosome"/>
</dbReference>
<dbReference type="SUPFAM" id="SSF48498">
    <property type="entry name" value="Tetracyclin repressor-like, C-terminal domain"/>
    <property type="match status" value="1"/>
</dbReference>
<dbReference type="EMBL" id="CP108021">
    <property type="protein sequence ID" value="WUM19194.1"/>
    <property type="molecule type" value="Genomic_DNA"/>
</dbReference>
<evidence type="ECO:0000256" key="3">
    <source>
        <dbReference type="ARBA" id="ARBA00023163"/>
    </source>
</evidence>